<reference evidence="1 2" key="1">
    <citation type="journal article" date="2019" name="Environ. Microbiol.">
        <title>Species interactions and distinct microbial communities in high Arctic permafrost affected cryosols are associated with the CH4 and CO2 gas fluxes.</title>
        <authorList>
            <person name="Altshuler I."/>
            <person name="Hamel J."/>
            <person name="Turney S."/>
            <person name="Magnuson E."/>
            <person name="Levesque R."/>
            <person name="Greer C."/>
            <person name="Whyte L.G."/>
        </authorList>
    </citation>
    <scope>NUCLEOTIDE SEQUENCE [LARGE SCALE GENOMIC DNA]</scope>
    <source>
        <strain evidence="1 2">OWC5</strain>
    </source>
</reference>
<organism evidence="1 2">
    <name type="scientific">Pseudomonas mandelii</name>
    <dbReference type="NCBI Taxonomy" id="75612"/>
    <lineage>
        <taxon>Bacteria</taxon>
        <taxon>Pseudomonadati</taxon>
        <taxon>Pseudomonadota</taxon>
        <taxon>Gammaproteobacteria</taxon>
        <taxon>Pseudomonadales</taxon>
        <taxon>Pseudomonadaceae</taxon>
        <taxon>Pseudomonas</taxon>
    </lineage>
</organism>
<protein>
    <submittedName>
        <fullName evidence="1">Uncharacterized protein</fullName>
    </submittedName>
</protein>
<proteinExistence type="predicted"/>
<dbReference type="EMBL" id="RCZA01000004">
    <property type="protein sequence ID" value="TPG84536.1"/>
    <property type="molecule type" value="Genomic_DNA"/>
</dbReference>
<evidence type="ECO:0000313" key="1">
    <source>
        <dbReference type="EMBL" id="TPG84536.1"/>
    </source>
</evidence>
<accession>A0A502IG01</accession>
<dbReference type="RefSeq" id="WP_140678204.1">
    <property type="nucleotide sequence ID" value="NZ_RCZA01000004.1"/>
</dbReference>
<comment type="caution">
    <text evidence="1">The sequence shown here is derived from an EMBL/GenBank/DDBJ whole genome shotgun (WGS) entry which is preliminary data.</text>
</comment>
<dbReference type="Proteomes" id="UP000320914">
    <property type="component" value="Unassembled WGS sequence"/>
</dbReference>
<evidence type="ECO:0000313" key="2">
    <source>
        <dbReference type="Proteomes" id="UP000320914"/>
    </source>
</evidence>
<sequence>MCHLQLSNVQTTNLYQLQAISHGLLQDRVSTISHFHLAVELSDRLMSLNAGQLWALVAHAVHHILFPPRPDLMDLIKLPLPLIGALGTVHSTATRAH</sequence>
<gene>
    <name evidence="1" type="ORF">EAH74_10855</name>
</gene>
<name>A0A502IG01_9PSED</name>
<dbReference type="AlphaFoldDB" id="A0A502IG01"/>